<accession>A0A4D4MGP1</accession>
<dbReference type="Pfam" id="PF01116">
    <property type="entry name" value="F_bP_aldolase"/>
    <property type="match status" value="1"/>
</dbReference>
<protein>
    <submittedName>
        <fullName evidence="5">Fructose-bisphosphate aldolase</fullName>
    </submittedName>
</protein>
<feature type="binding site" evidence="3">
    <location>
        <position position="83"/>
    </location>
    <ligand>
        <name>Zn(2+)</name>
        <dbReference type="ChEBI" id="CHEBI:29105"/>
        <label>1</label>
        <note>catalytic</note>
    </ligand>
</feature>
<sequence length="286" mass="30693">MGVTSLTEILSGPFNERYAVPAINVFNDLTLEAVLAAAVENASPLIVQTSVKTVKSIGSDVLYTMWTAMTAGIEVPVALHLDHCPEREVITECLRRGWNSVLFDASKLPVEENMRQTVEVVAEARAYGAAVEGEIESITGVEDGIGSDTAAEQQDLAVALEFLRTTQVDVFAPAIGNAHGSYKQAPVLDAQRVSDLVAAYPVPIALHGGSGLSDEQFRDLISRGCAKVNISTALKETFMKSNLAFLETAAERQKWDPPSQFRAVRQDVIELAGSLMRLFGSAGRAG</sequence>
<dbReference type="InterPro" id="IPR050246">
    <property type="entry name" value="Class_II_FBP_aldolase"/>
</dbReference>
<feature type="binding site" evidence="3">
    <location>
        <position position="207"/>
    </location>
    <ligand>
        <name>Zn(2+)</name>
        <dbReference type="ChEBI" id="CHEBI:29105"/>
        <label>1</label>
        <note>catalytic</note>
    </ligand>
</feature>
<feature type="active site" description="Proton donor" evidence="1">
    <location>
        <position position="82"/>
    </location>
</feature>
<reference evidence="4 7" key="2">
    <citation type="submission" date="2019-04" db="EMBL/GenBank/DDBJ databases">
        <title>Draft genome sequences of Streptomyces avermitilis NBRC 14893.</title>
        <authorList>
            <person name="Komaki H."/>
            <person name="Tamura T."/>
            <person name="Hosoyama A."/>
        </authorList>
    </citation>
    <scope>NUCLEOTIDE SEQUENCE [LARGE SCALE GENOMIC DNA]</scope>
    <source>
        <strain evidence="4 7">NBRC 14893</strain>
    </source>
</reference>
<dbReference type="GO" id="GO:0016832">
    <property type="term" value="F:aldehyde-lyase activity"/>
    <property type="evidence" value="ECO:0007669"/>
    <property type="project" value="InterPro"/>
</dbReference>
<keyword evidence="3" id="KW-0479">Metal-binding</keyword>
<dbReference type="PANTHER" id="PTHR30304">
    <property type="entry name" value="D-TAGATOSE-1,6-BISPHOSPHATE ALDOLASE"/>
    <property type="match status" value="1"/>
</dbReference>
<feature type="binding site" evidence="2">
    <location>
        <begin position="229"/>
        <end position="232"/>
    </location>
    <ligand>
        <name>dihydroxyacetone phosphate</name>
        <dbReference type="ChEBI" id="CHEBI:57642"/>
    </ligand>
</feature>
<feature type="binding site" evidence="3">
    <location>
        <position position="134"/>
    </location>
    <ligand>
        <name>Zn(2+)</name>
        <dbReference type="ChEBI" id="CHEBI:29105"/>
        <label>2</label>
    </ligand>
</feature>
<dbReference type="SUPFAM" id="SSF51569">
    <property type="entry name" value="Aldolase"/>
    <property type="match status" value="1"/>
</dbReference>
<proteinExistence type="predicted"/>
<evidence type="ECO:0000256" key="2">
    <source>
        <dbReference type="PIRSR" id="PIRSR001359-2"/>
    </source>
</evidence>
<evidence type="ECO:0000256" key="1">
    <source>
        <dbReference type="PIRSR" id="PIRSR001359-1"/>
    </source>
</evidence>
<dbReference type="EMBL" id="BJHY01000001">
    <property type="protein sequence ID" value="GDY71212.1"/>
    <property type="molecule type" value="Genomic_DNA"/>
</dbReference>
<dbReference type="Gene3D" id="3.20.20.70">
    <property type="entry name" value="Aldolase class I"/>
    <property type="match status" value="1"/>
</dbReference>
<feature type="binding site" evidence="2">
    <location>
        <position position="180"/>
    </location>
    <ligand>
        <name>dihydroxyacetone phosphate</name>
        <dbReference type="ChEBI" id="CHEBI:57642"/>
    </ligand>
</feature>
<evidence type="ECO:0000313" key="6">
    <source>
        <dbReference type="Proteomes" id="UP000299211"/>
    </source>
</evidence>
<evidence type="ECO:0000256" key="3">
    <source>
        <dbReference type="PIRSR" id="PIRSR001359-3"/>
    </source>
</evidence>
<keyword evidence="3" id="KW-0862">Zinc</keyword>
<dbReference type="Proteomes" id="UP000302139">
    <property type="component" value="Unassembled WGS sequence"/>
</dbReference>
<evidence type="ECO:0000313" key="5">
    <source>
        <dbReference type="EMBL" id="GDY71212.1"/>
    </source>
</evidence>
<dbReference type="EMBL" id="BJHX01000001">
    <property type="protein sequence ID" value="GDY68416.1"/>
    <property type="molecule type" value="Genomic_DNA"/>
</dbReference>
<evidence type="ECO:0000313" key="4">
    <source>
        <dbReference type="EMBL" id="GDY68416.1"/>
    </source>
</evidence>
<name>A0A4D4MGP1_STRAX</name>
<dbReference type="InterPro" id="IPR000771">
    <property type="entry name" value="FBA_II"/>
</dbReference>
<dbReference type="GO" id="GO:0005975">
    <property type="term" value="P:carbohydrate metabolic process"/>
    <property type="evidence" value="ECO:0007669"/>
    <property type="project" value="InterPro"/>
</dbReference>
<reference evidence="5 6" key="1">
    <citation type="submission" date="2019-04" db="EMBL/GenBank/DDBJ databases">
        <title>Draft genome sequences of Streptomyces avermitilis ATCC 31267.</title>
        <authorList>
            <person name="Komaki H."/>
            <person name="Tamura T."/>
            <person name="Hosoyama A."/>
        </authorList>
    </citation>
    <scope>NUCLEOTIDE SEQUENCE [LARGE SCALE GENOMIC DNA]</scope>
    <source>
        <strain evidence="5 6">ATCC 31267</strain>
    </source>
</reference>
<comment type="caution">
    <text evidence="5">The sequence shown here is derived from an EMBL/GenBank/DDBJ whole genome shotgun (WGS) entry which is preliminary data.</text>
</comment>
<feature type="binding site" evidence="3">
    <location>
        <position position="179"/>
    </location>
    <ligand>
        <name>Zn(2+)</name>
        <dbReference type="ChEBI" id="CHEBI:29105"/>
        <label>1</label>
        <note>catalytic</note>
    </ligand>
</feature>
<evidence type="ECO:0000313" key="7">
    <source>
        <dbReference type="Proteomes" id="UP000302139"/>
    </source>
</evidence>
<dbReference type="PIRSF" id="PIRSF001359">
    <property type="entry name" value="F_bP_aldolase_II"/>
    <property type="match status" value="1"/>
</dbReference>
<feature type="binding site" evidence="2">
    <location>
        <begin position="208"/>
        <end position="210"/>
    </location>
    <ligand>
        <name>dihydroxyacetone phosphate</name>
        <dbReference type="ChEBI" id="CHEBI:57642"/>
    </ligand>
</feature>
<dbReference type="GO" id="GO:0008270">
    <property type="term" value="F:zinc ion binding"/>
    <property type="evidence" value="ECO:0007669"/>
    <property type="project" value="InterPro"/>
</dbReference>
<gene>
    <name evidence="4" type="ORF">SAV14893_078090</name>
    <name evidence="5" type="ORF">SAV31267_006970</name>
</gene>
<dbReference type="Proteomes" id="UP000299211">
    <property type="component" value="Unassembled WGS sequence"/>
</dbReference>
<organism evidence="5 6">
    <name type="scientific">Streptomyces avermitilis</name>
    <dbReference type="NCBI Taxonomy" id="33903"/>
    <lineage>
        <taxon>Bacteria</taxon>
        <taxon>Bacillati</taxon>
        <taxon>Actinomycetota</taxon>
        <taxon>Actinomycetes</taxon>
        <taxon>Kitasatosporales</taxon>
        <taxon>Streptomycetaceae</taxon>
        <taxon>Streptomyces</taxon>
    </lineage>
</organism>
<dbReference type="AlphaFoldDB" id="A0A4D4MGP1"/>
<feature type="binding site" evidence="3">
    <location>
        <position position="104"/>
    </location>
    <ligand>
        <name>Zn(2+)</name>
        <dbReference type="ChEBI" id="CHEBI:29105"/>
        <label>2</label>
    </ligand>
</feature>
<dbReference type="InterPro" id="IPR013785">
    <property type="entry name" value="Aldolase_TIM"/>
</dbReference>
<dbReference type="PANTHER" id="PTHR30304:SF0">
    <property type="entry name" value="D-TAGATOSE-1,6-BISPHOSPHATE ALDOLASE SUBUNIT GATY-RELATED"/>
    <property type="match status" value="1"/>
</dbReference>
<comment type="cofactor">
    <cofactor evidence="3">
        <name>Zn(2+)</name>
        <dbReference type="ChEBI" id="CHEBI:29105"/>
    </cofactor>
    <text evidence="3">Binds 2 Zn(2+) ions per subunit. One is catalytic and the other provides a structural contribution.</text>
</comment>